<evidence type="ECO:0000313" key="3">
    <source>
        <dbReference type="Proteomes" id="UP000323000"/>
    </source>
</evidence>
<feature type="compositionally biased region" description="Polar residues" evidence="1">
    <location>
        <begin position="201"/>
        <end position="210"/>
    </location>
</feature>
<proteinExistence type="predicted"/>
<dbReference type="OrthoDB" id="1929566at2759"/>
<dbReference type="Proteomes" id="UP000323000">
    <property type="component" value="Chromosome 8"/>
</dbReference>
<dbReference type="PANTHER" id="PTHR35317">
    <property type="entry name" value="OS04G0629600 PROTEIN"/>
    <property type="match status" value="1"/>
</dbReference>
<evidence type="ECO:0000256" key="1">
    <source>
        <dbReference type="SAM" id="MobiDB-lite"/>
    </source>
</evidence>
<dbReference type="Pfam" id="PF14223">
    <property type="entry name" value="Retrotran_gag_2"/>
    <property type="match status" value="1"/>
</dbReference>
<keyword evidence="3" id="KW-1185">Reference proteome</keyword>
<dbReference type="EMBL" id="VAHF01000008">
    <property type="protein sequence ID" value="TXG56844.1"/>
    <property type="molecule type" value="Genomic_DNA"/>
</dbReference>
<name>A0A5C7HJ01_9ROSI</name>
<comment type="caution">
    <text evidence="2">The sequence shown here is derived from an EMBL/GenBank/DDBJ whole genome shotgun (WGS) entry which is preliminary data.</text>
</comment>
<accession>A0A5C7HJ01</accession>
<evidence type="ECO:0000313" key="2">
    <source>
        <dbReference type="EMBL" id="TXG56844.1"/>
    </source>
</evidence>
<gene>
    <name evidence="2" type="ORF">EZV62_018157</name>
</gene>
<sequence length="236" mass="27348">MLVKSHICKSIGGSIPKCPKVTDFMKAIKEQFVTSDKALVNTLMKKLSGLTFNYFKNVREHIMEMRDIAAQLKSLKVEISDYFLIHFILNSLPAEFGPFKISYNTHKENWSINALLTMCVQEEERLKHEKKESAHLVAHQKANPNIDKDTSKFKKTGMKQVKIACFFYKKNGHLKNDCIKYKKWFKKKDIVEKQPAEIHTIQEQPIQGPQTHEEQAEIEPTIDLSQNTDETVELRP</sequence>
<organism evidence="2 3">
    <name type="scientific">Acer yangbiense</name>
    <dbReference type="NCBI Taxonomy" id="1000413"/>
    <lineage>
        <taxon>Eukaryota</taxon>
        <taxon>Viridiplantae</taxon>
        <taxon>Streptophyta</taxon>
        <taxon>Embryophyta</taxon>
        <taxon>Tracheophyta</taxon>
        <taxon>Spermatophyta</taxon>
        <taxon>Magnoliopsida</taxon>
        <taxon>eudicotyledons</taxon>
        <taxon>Gunneridae</taxon>
        <taxon>Pentapetalae</taxon>
        <taxon>rosids</taxon>
        <taxon>malvids</taxon>
        <taxon>Sapindales</taxon>
        <taxon>Sapindaceae</taxon>
        <taxon>Hippocastanoideae</taxon>
        <taxon>Acereae</taxon>
        <taxon>Acer</taxon>
    </lineage>
</organism>
<feature type="region of interest" description="Disordered" evidence="1">
    <location>
        <begin position="199"/>
        <end position="236"/>
    </location>
</feature>
<dbReference type="PANTHER" id="PTHR35317:SF23">
    <property type="entry name" value="OS04G0629600 PROTEIN"/>
    <property type="match status" value="1"/>
</dbReference>
<protein>
    <submittedName>
        <fullName evidence="2">Uncharacterized protein</fullName>
    </submittedName>
</protein>
<dbReference type="AlphaFoldDB" id="A0A5C7HJ01"/>
<reference evidence="3" key="1">
    <citation type="journal article" date="2019" name="Gigascience">
        <title>De novo genome assembly of the endangered Acer yangbiense, a plant species with extremely small populations endemic to Yunnan Province, China.</title>
        <authorList>
            <person name="Yang J."/>
            <person name="Wariss H.M."/>
            <person name="Tao L."/>
            <person name="Zhang R."/>
            <person name="Yun Q."/>
            <person name="Hollingsworth P."/>
            <person name="Dao Z."/>
            <person name="Luo G."/>
            <person name="Guo H."/>
            <person name="Ma Y."/>
            <person name="Sun W."/>
        </authorList>
    </citation>
    <scope>NUCLEOTIDE SEQUENCE [LARGE SCALE GENOMIC DNA]</scope>
    <source>
        <strain evidence="3">cv. Malutang</strain>
    </source>
</reference>